<evidence type="ECO:0000256" key="5">
    <source>
        <dbReference type="ARBA" id="ARBA00022801"/>
    </source>
</evidence>
<organism evidence="8 9">
    <name type="scientific">Sphingobium fuliginis (strain ATCC 27551)</name>
    <dbReference type="NCBI Taxonomy" id="336203"/>
    <lineage>
        <taxon>Bacteria</taxon>
        <taxon>Pseudomonadati</taxon>
        <taxon>Pseudomonadota</taxon>
        <taxon>Alphaproteobacteria</taxon>
        <taxon>Sphingomonadales</taxon>
        <taxon>Sphingomonadaceae</taxon>
        <taxon>Sphingobium</taxon>
    </lineage>
</organism>
<dbReference type="GO" id="GO:0000287">
    <property type="term" value="F:magnesium ion binding"/>
    <property type="evidence" value="ECO:0007669"/>
    <property type="project" value="InterPro"/>
</dbReference>
<protein>
    <recommendedName>
        <fullName evidence="4">Probable 2-phosphosulfolactate phosphatase</fullName>
        <ecNumber evidence="3">3.1.3.71</ecNumber>
    </recommendedName>
</protein>
<dbReference type="PANTHER" id="PTHR37311:SF1">
    <property type="entry name" value="2-PHOSPHOSULFOLACTATE PHOSPHATASE-RELATED"/>
    <property type="match status" value="1"/>
</dbReference>
<dbReference type="Gene3D" id="3.90.1560.10">
    <property type="entry name" value="ComB-like"/>
    <property type="match status" value="1"/>
</dbReference>
<sequence>MTSVYSEWGLMGVETLRKRVPVLVIVDVLSFSTAVDIAVSKGAYILPFPSGDRSAAQKAASAADAHLGAPRQAGGGQVSLSPRTLAQLAAGTRLMLPSPNGSRISLAGEETLVMAGCLRNARAVAAHARYLAGDGDIAVILAGERWPDGSLRPAIEDLLGAGAILDALDLPMSPEAVIAREAFRSAGVNLESLIRQSVSGRELIDEGYADDVALALDINGSTATPVLRDGAYRNDAIHA</sequence>
<dbReference type="AlphaFoldDB" id="A0A7M2GPS3"/>
<keyword evidence="5" id="KW-0378">Hydrolase</keyword>
<dbReference type="GO" id="GO:0050545">
    <property type="term" value="F:sulfopyruvate decarboxylase activity"/>
    <property type="evidence" value="ECO:0007669"/>
    <property type="project" value="TreeGrafter"/>
</dbReference>
<dbReference type="SUPFAM" id="SSF142823">
    <property type="entry name" value="ComB-like"/>
    <property type="match status" value="1"/>
</dbReference>
<evidence type="ECO:0000256" key="4">
    <source>
        <dbReference type="ARBA" id="ARBA00021948"/>
    </source>
</evidence>
<accession>A0A7M2GPS3</accession>
<gene>
    <name evidence="8" type="ORF">H5V43_17855</name>
</gene>
<evidence type="ECO:0000313" key="8">
    <source>
        <dbReference type="EMBL" id="QOT74217.1"/>
    </source>
</evidence>
<evidence type="ECO:0000256" key="7">
    <source>
        <dbReference type="ARBA" id="ARBA00033711"/>
    </source>
</evidence>
<reference evidence="9" key="1">
    <citation type="submission" date="2020-08" db="EMBL/GenBank/DDBJ databases">
        <title>Complete genome sequence of Sphingobium barthaii strain KK22, a high-molecular-weight polycyclic aromatic hydrocarbon-degrading soil bacterium.</title>
        <authorList>
            <person name="Mori J.F."/>
            <person name="Kanaly R.A."/>
        </authorList>
    </citation>
    <scope>NUCLEOTIDE SEQUENCE [LARGE SCALE GENOMIC DNA]</scope>
    <source>
        <strain evidence="9">KK22</strain>
    </source>
</reference>
<evidence type="ECO:0000256" key="1">
    <source>
        <dbReference type="ARBA" id="ARBA00001946"/>
    </source>
</evidence>
<dbReference type="EMBL" id="CP060036">
    <property type="protein sequence ID" value="QOT74217.1"/>
    <property type="molecule type" value="Genomic_DNA"/>
</dbReference>
<comment type="similarity">
    <text evidence="2">Belongs to the ComB family.</text>
</comment>
<dbReference type="InterPro" id="IPR036702">
    <property type="entry name" value="ComB-like_sf"/>
</dbReference>
<name>A0A7M2GPS3_SPHSA</name>
<dbReference type="Proteomes" id="UP000593663">
    <property type="component" value="Chromosome 2"/>
</dbReference>
<dbReference type="PANTHER" id="PTHR37311">
    <property type="entry name" value="2-PHOSPHOSULFOLACTATE PHOSPHATASE-RELATED"/>
    <property type="match status" value="1"/>
</dbReference>
<evidence type="ECO:0000256" key="3">
    <source>
        <dbReference type="ARBA" id="ARBA00012953"/>
    </source>
</evidence>
<evidence type="ECO:0000256" key="2">
    <source>
        <dbReference type="ARBA" id="ARBA00009997"/>
    </source>
</evidence>
<proteinExistence type="inferred from homology"/>
<evidence type="ECO:0000256" key="6">
    <source>
        <dbReference type="ARBA" id="ARBA00022842"/>
    </source>
</evidence>
<dbReference type="Pfam" id="PF04029">
    <property type="entry name" value="2-ph_phosp"/>
    <property type="match status" value="1"/>
</dbReference>
<comment type="cofactor">
    <cofactor evidence="1">
        <name>Mg(2+)</name>
        <dbReference type="ChEBI" id="CHEBI:18420"/>
    </cofactor>
</comment>
<evidence type="ECO:0000313" key="9">
    <source>
        <dbReference type="Proteomes" id="UP000593663"/>
    </source>
</evidence>
<dbReference type="GO" id="GO:0050532">
    <property type="term" value="F:2-phosphosulfolactate phosphatase activity"/>
    <property type="evidence" value="ECO:0007669"/>
    <property type="project" value="UniProtKB-EC"/>
</dbReference>
<keyword evidence="6" id="KW-0460">Magnesium</keyword>
<dbReference type="InterPro" id="IPR005238">
    <property type="entry name" value="ComB-like"/>
</dbReference>
<comment type="catalytic activity">
    <reaction evidence="7">
        <text>(2R)-O-phospho-3-sulfolactate + H2O = (2R)-3-sulfolactate + phosphate</text>
        <dbReference type="Rhea" id="RHEA:23416"/>
        <dbReference type="ChEBI" id="CHEBI:15377"/>
        <dbReference type="ChEBI" id="CHEBI:15597"/>
        <dbReference type="ChEBI" id="CHEBI:43474"/>
        <dbReference type="ChEBI" id="CHEBI:58738"/>
        <dbReference type="EC" id="3.1.3.71"/>
    </reaction>
</comment>
<dbReference type="KEGG" id="sbar:H5V43_17855"/>
<dbReference type="EC" id="3.1.3.71" evidence="3"/>